<evidence type="ECO:0000256" key="3">
    <source>
        <dbReference type="ARBA" id="ARBA00022723"/>
    </source>
</evidence>
<dbReference type="SMART" id="SM00175">
    <property type="entry name" value="RAB"/>
    <property type="match status" value="1"/>
</dbReference>
<comment type="similarity">
    <text evidence="1">Belongs to the centaurin gamma-like family.</text>
</comment>
<feature type="region of interest" description="Disordered" evidence="9">
    <location>
        <begin position="203"/>
        <end position="280"/>
    </location>
</feature>
<evidence type="ECO:0000313" key="13">
    <source>
        <dbReference type="Proteomes" id="UP001458880"/>
    </source>
</evidence>
<sequence length="856" mass="94585">MHDVLSIAQGFLYRSASHKQEGKRRRLATDGGKAVASRRRRCSRGLRRFSITKIFTAWVDAVIFVFSLENEASFNAIYNYYTKMSHYRNSAEIPVILVGTQDAISESSPRVIDDTRARKLANDLKRCSYYETCATYGLNVERVFQDACQKIVQQRLSTSATCLTPTNSRPSTPNNHFHGNSSQITTTRHHLPLATVPTNNGFIPINQSPTGNHMSPSHNHTLSHKESLNFSQMCGRQSHTLSSSNHHLHRQSEKSDPLYRHSDDKWNSSTSTLGSHGSSQQLVLQTVPTENNNVTKFAAPHPVDNLQTTQPPQPPPKDPKDLPTPSSTPTASRKSRRRSNLFAPSKKGDDKHKNGADIGSGRAIPLKQGYLHKRSNKPLNKDWKKKYVTLCDDGRLTYHPSLHDYMNDIHGKEISLQYVTVKVPGQKPRGSKSIITVAGTNGSSSINEGLGGLSIGGAKDRRATEKVLLTAFEVVKEPGTKYAQVSGDESSVLTNSNSFLNGDMKTETPNVKKRHRRMKSSGVKNSDYDDSDGYEFYIVSLDNKQWHFEALSSEERDDWVAAIEQQILNSLQLNESSKGKRQNNPMEAATIQTIRSGVSGNGYCVDCDSPNPDWASLNLGVLMCIECSGIHRNLGSHISRVRSLDLDEWPPGHLSVMLAIGNTLANSVWENRIQNHTKPTPTSTREEKERWIRAKYENKEFLAVSNSSMPLEQQLIDSVCGSNMKAIVLVLAQANTEQVNTTVGPRDLRTPLHLACAMGNLAVVQLLIWHNANVKAMDEEGRTCLAYAKAAANIAAAKSANNAMGVSVQTCKHLIDLLISYGCPDVSNIPGSGTLPRRRGSQAMPSSFEKLPSSVI</sequence>
<dbReference type="EMBL" id="JASPKY010000091">
    <property type="protein sequence ID" value="KAK9738057.1"/>
    <property type="molecule type" value="Genomic_DNA"/>
</dbReference>
<dbReference type="InterPro" id="IPR001806">
    <property type="entry name" value="Small_GTPase"/>
</dbReference>
<dbReference type="InterPro" id="IPR051282">
    <property type="entry name" value="Arf-GAP_GTPase_ANK_PH"/>
</dbReference>
<dbReference type="SUPFAM" id="SSF48403">
    <property type="entry name" value="Ankyrin repeat"/>
    <property type="match status" value="1"/>
</dbReference>
<dbReference type="GO" id="GO:0008270">
    <property type="term" value="F:zinc ion binding"/>
    <property type="evidence" value="ECO:0007669"/>
    <property type="project" value="UniProtKB-KW"/>
</dbReference>
<dbReference type="FunFam" id="1.25.40.20:FF:000258">
    <property type="entry name" value="centaurin-gamma-1A isoform X1"/>
    <property type="match status" value="1"/>
</dbReference>
<dbReference type="InterPro" id="IPR037278">
    <property type="entry name" value="ARFGAP/RecO"/>
</dbReference>
<dbReference type="CDD" id="cd08836">
    <property type="entry name" value="ArfGap_AGAP"/>
    <property type="match status" value="1"/>
</dbReference>
<protein>
    <submittedName>
        <fullName evidence="12">Ras family</fullName>
    </submittedName>
</protein>
<dbReference type="Pfam" id="PF00071">
    <property type="entry name" value="Ras"/>
    <property type="match status" value="1"/>
</dbReference>
<evidence type="ECO:0000256" key="5">
    <source>
        <dbReference type="ARBA" id="ARBA00022833"/>
    </source>
</evidence>
<feature type="compositionally biased region" description="Basic and acidic residues" evidence="9">
    <location>
        <begin position="346"/>
        <end position="355"/>
    </location>
</feature>
<feature type="compositionally biased region" description="Polar residues" evidence="9">
    <location>
        <begin position="203"/>
        <end position="220"/>
    </location>
</feature>
<dbReference type="SUPFAM" id="SSF50729">
    <property type="entry name" value="PH domain-like"/>
    <property type="match status" value="1"/>
</dbReference>
<dbReference type="Proteomes" id="UP001458880">
    <property type="component" value="Unassembled WGS sequence"/>
</dbReference>
<dbReference type="SMART" id="SM00233">
    <property type="entry name" value="PH"/>
    <property type="match status" value="1"/>
</dbReference>
<keyword evidence="2" id="KW-0343">GTPase activation</keyword>
<evidence type="ECO:0000256" key="8">
    <source>
        <dbReference type="PROSITE-ProRule" id="PRU00288"/>
    </source>
</evidence>
<feature type="compositionally biased region" description="Low complexity" evidence="9">
    <location>
        <begin position="268"/>
        <end position="280"/>
    </location>
</feature>
<evidence type="ECO:0000256" key="9">
    <source>
        <dbReference type="SAM" id="MobiDB-lite"/>
    </source>
</evidence>
<dbReference type="InterPro" id="IPR001164">
    <property type="entry name" value="ArfGAP_dom"/>
</dbReference>
<evidence type="ECO:0000256" key="6">
    <source>
        <dbReference type="ARBA" id="ARBA00023043"/>
    </source>
</evidence>
<keyword evidence="4 8" id="KW-0863">Zinc-finger</keyword>
<dbReference type="Gene3D" id="1.10.220.150">
    <property type="entry name" value="Arf GTPase activating protein"/>
    <property type="match status" value="1"/>
</dbReference>
<feature type="compositionally biased region" description="Polar residues" evidence="9">
    <location>
        <begin position="228"/>
        <end position="237"/>
    </location>
</feature>
<dbReference type="GO" id="GO:0003924">
    <property type="term" value="F:GTPase activity"/>
    <property type="evidence" value="ECO:0007669"/>
    <property type="project" value="InterPro"/>
</dbReference>
<dbReference type="InterPro" id="IPR038508">
    <property type="entry name" value="ArfGAP_dom_sf"/>
</dbReference>
<dbReference type="PROSITE" id="PS51421">
    <property type="entry name" value="RAS"/>
    <property type="match status" value="1"/>
</dbReference>
<evidence type="ECO:0000259" key="10">
    <source>
        <dbReference type="PROSITE" id="PS50003"/>
    </source>
</evidence>
<dbReference type="GO" id="GO:0005096">
    <property type="term" value="F:GTPase activator activity"/>
    <property type="evidence" value="ECO:0007669"/>
    <property type="project" value="UniProtKB-KW"/>
</dbReference>
<dbReference type="FunFam" id="1.10.220.150:FF:000001">
    <property type="entry name" value="Arf-GAP with GTPase, ANK repeat and PH domain-containing protein 1"/>
    <property type="match status" value="1"/>
</dbReference>
<evidence type="ECO:0000313" key="12">
    <source>
        <dbReference type="EMBL" id="KAK9738057.1"/>
    </source>
</evidence>
<feature type="compositionally biased region" description="Basic and acidic residues" evidence="9">
    <location>
        <begin position="250"/>
        <end position="266"/>
    </location>
</feature>
<keyword evidence="6 7" id="KW-0040">ANK repeat</keyword>
<feature type="repeat" description="ANK" evidence="7">
    <location>
        <begin position="747"/>
        <end position="779"/>
    </location>
</feature>
<dbReference type="InterPro" id="IPR036770">
    <property type="entry name" value="Ankyrin_rpt-contain_sf"/>
</dbReference>
<dbReference type="Gene3D" id="3.40.50.300">
    <property type="entry name" value="P-loop containing nucleotide triphosphate hydrolases"/>
    <property type="match status" value="1"/>
</dbReference>
<keyword evidence="13" id="KW-1185">Reference proteome</keyword>
<dbReference type="Pfam" id="PF01412">
    <property type="entry name" value="ArfGap"/>
    <property type="match status" value="1"/>
</dbReference>
<dbReference type="PROSITE" id="PS50297">
    <property type="entry name" value="ANK_REP_REGION"/>
    <property type="match status" value="1"/>
</dbReference>
<dbReference type="AlphaFoldDB" id="A0AAW1LU91"/>
<accession>A0AAW1LU91</accession>
<feature type="domain" description="Arf-GAP" evidence="11">
    <location>
        <begin position="588"/>
        <end position="709"/>
    </location>
</feature>
<dbReference type="InterPro" id="IPR011993">
    <property type="entry name" value="PH-like_dom_sf"/>
</dbReference>
<dbReference type="Gene3D" id="1.25.40.20">
    <property type="entry name" value="Ankyrin repeat-containing domain"/>
    <property type="match status" value="1"/>
</dbReference>
<dbReference type="FunFam" id="2.30.29.30:FF:000109">
    <property type="entry name" value="Arf-GAP with GTPase, ANK repeat and PH domain-containing protein 1"/>
    <property type="match status" value="1"/>
</dbReference>
<dbReference type="CDD" id="cd01250">
    <property type="entry name" value="PH_AGAP"/>
    <property type="match status" value="1"/>
</dbReference>
<dbReference type="SMART" id="SM00248">
    <property type="entry name" value="ANK"/>
    <property type="match status" value="1"/>
</dbReference>
<dbReference type="InterPro" id="IPR027417">
    <property type="entry name" value="P-loop_NTPase"/>
</dbReference>
<dbReference type="SMART" id="SM00105">
    <property type="entry name" value="ArfGap"/>
    <property type="match status" value="1"/>
</dbReference>
<feature type="region of interest" description="Disordered" evidence="9">
    <location>
        <begin position="832"/>
        <end position="856"/>
    </location>
</feature>
<dbReference type="SUPFAM" id="SSF52540">
    <property type="entry name" value="P-loop containing nucleoside triphosphate hydrolases"/>
    <property type="match status" value="1"/>
</dbReference>
<dbReference type="Pfam" id="PF00023">
    <property type="entry name" value="Ank"/>
    <property type="match status" value="1"/>
</dbReference>
<dbReference type="InterPro" id="IPR002110">
    <property type="entry name" value="Ankyrin_rpt"/>
</dbReference>
<evidence type="ECO:0000256" key="2">
    <source>
        <dbReference type="ARBA" id="ARBA00022468"/>
    </source>
</evidence>
<dbReference type="InterPro" id="IPR001849">
    <property type="entry name" value="PH_domain"/>
</dbReference>
<comment type="caution">
    <text evidence="12">The sequence shown here is derived from an EMBL/GenBank/DDBJ whole genome shotgun (WGS) entry which is preliminary data.</text>
</comment>
<feature type="region of interest" description="Disordered" evidence="9">
    <location>
        <begin position="294"/>
        <end position="362"/>
    </location>
</feature>
<organism evidence="12 13">
    <name type="scientific">Popillia japonica</name>
    <name type="common">Japanese beetle</name>
    <dbReference type="NCBI Taxonomy" id="7064"/>
    <lineage>
        <taxon>Eukaryota</taxon>
        <taxon>Metazoa</taxon>
        <taxon>Ecdysozoa</taxon>
        <taxon>Arthropoda</taxon>
        <taxon>Hexapoda</taxon>
        <taxon>Insecta</taxon>
        <taxon>Pterygota</taxon>
        <taxon>Neoptera</taxon>
        <taxon>Endopterygota</taxon>
        <taxon>Coleoptera</taxon>
        <taxon>Polyphaga</taxon>
        <taxon>Scarabaeiformia</taxon>
        <taxon>Scarabaeidae</taxon>
        <taxon>Rutelinae</taxon>
        <taxon>Popillia</taxon>
    </lineage>
</organism>
<dbReference type="SUPFAM" id="SSF57863">
    <property type="entry name" value="ArfGap/RecO-like zinc finger"/>
    <property type="match status" value="1"/>
</dbReference>
<dbReference type="PANTHER" id="PTHR45819:SF5">
    <property type="entry name" value="CENTAURIN-GAMMA-1A"/>
    <property type="match status" value="1"/>
</dbReference>
<feature type="region of interest" description="Disordered" evidence="9">
    <location>
        <begin position="494"/>
        <end position="525"/>
    </location>
</feature>
<dbReference type="Gene3D" id="2.30.29.30">
    <property type="entry name" value="Pleckstrin-homology domain (PH domain)/Phosphotyrosine-binding domain (PTB)"/>
    <property type="match status" value="2"/>
</dbReference>
<evidence type="ECO:0000256" key="7">
    <source>
        <dbReference type="PROSITE-ProRule" id="PRU00023"/>
    </source>
</evidence>
<proteinExistence type="inferred from homology"/>
<evidence type="ECO:0000256" key="4">
    <source>
        <dbReference type="ARBA" id="ARBA00022771"/>
    </source>
</evidence>
<evidence type="ECO:0000256" key="1">
    <source>
        <dbReference type="ARBA" id="ARBA00005430"/>
    </source>
</evidence>
<dbReference type="SMART" id="SM00173">
    <property type="entry name" value="RAS"/>
    <property type="match status" value="1"/>
</dbReference>
<dbReference type="PANTHER" id="PTHR45819">
    <property type="entry name" value="CENTAURIN-GAMMA-1A"/>
    <property type="match status" value="1"/>
</dbReference>
<dbReference type="PROSITE" id="PS51419">
    <property type="entry name" value="RAB"/>
    <property type="match status" value="1"/>
</dbReference>
<keyword evidence="5" id="KW-0862">Zinc</keyword>
<name>A0AAW1LU91_POPJA</name>
<gene>
    <name evidence="12" type="ORF">QE152_g10168</name>
</gene>
<dbReference type="PRINTS" id="PR00405">
    <property type="entry name" value="REVINTRACTNG"/>
</dbReference>
<dbReference type="GO" id="GO:0005525">
    <property type="term" value="F:GTP binding"/>
    <property type="evidence" value="ECO:0007669"/>
    <property type="project" value="InterPro"/>
</dbReference>
<dbReference type="PROSITE" id="PS50088">
    <property type="entry name" value="ANK_REPEAT"/>
    <property type="match status" value="1"/>
</dbReference>
<reference evidence="12 13" key="1">
    <citation type="journal article" date="2024" name="BMC Genomics">
        <title>De novo assembly and annotation of Popillia japonica's genome with initial clues to its potential as an invasive pest.</title>
        <authorList>
            <person name="Cucini C."/>
            <person name="Boschi S."/>
            <person name="Funari R."/>
            <person name="Cardaioli E."/>
            <person name="Iannotti N."/>
            <person name="Marturano G."/>
            <person name="Paoli F."/>
            <person name="Bruttini M."/>
            <person name="Carapelli A."/>
            <person name="Frati F."/>
            <person name="Nardi F."/>
        </authorList>
    </citation>
    <scope>NUCLEOTIDE SEQUENCE [LARGE SCALE GENOMIC DNA]</scope>
    <source>
        <strain evidence="12">DMR45628</strain>
    </source>
</reference>
<evidence type="ECO:0000259" key="11">
    <source>
        <dbReference type="PROSITE" id="PS50115"/>
    </source>
</evidence>
<dbReference type="PROSITE" id="PS50115">
    <property type="entry name" value="ARFGAP"/>
    <property type="match status" value="1"/>
</dbReference>
<feature type="domain" description="PH" evidence="10">
    <location>
        <begin position="364"/>
        <end position="568"/>
    </location>
</feature>
<keyword evidence="3" id="KW-0479">Metal-binding</keyword>
<dbReference type="PROSITE" id="PS50003">
    <property type="entry name" value="PH_DOMAIN"/>
    <property type="match status" value="1"/>
</dbReference>